<gene>
    <name evidence="2" type="ordered locus">NAMH_0381</name>
</gene>
<sequence>MKILKIVIPVLLAVILAVSGMRLIKKRQAVDEKLPPAEQIAIVVKTITPKIENKTITLPYVATVKNDNEVLVNTKFAGKILYIKNLGDDVKKGEVVAKIDSSDLNAKLKEINSQIASVKNKLSAEEINLKNLLATHARTKQLLDVKMASIEQYQTEESKIATLKAQIKADKNSLNALYANKQAVLNNLTYTTLKSPINGVISAKMLNKDDIAFMGKPILKITPKNGNYLFITLPKDYKQIVYKGKVYDLKALNNTFNSLKTFKAEVNDPTLLNGEKVNIKVVEFSGKGMFLPYDAILTVNGKNYVFVVNGNKTDIKEVKILAQGEKYALIDQNITSPVVYAKPDILLRIKAGYPIKVEN</sequence>
<protein>
    <submittedName>
        <fullName evidence="2">Efflux transporter, RND family, MFP subunit</fullName>
    </submittedName>
</protein>
<dbReference type="HOGENOM" id="CLU_061532_0_0_7"/>
<dbReference type="eggNOG" id="COG0845">
    <property type="taxonomic scope" value="Bacteria"/>
</dbReference>
<keyword evidence="1" id="KW-0175">Coiled coil</keyword>
<dbReference type="STRING" id="598659.NAMH_0381"/>
<feature type="coiled-coil region" evidence="1">
    <location>
        <begin position="101"/>
        <end position="135"/>
    </location>
</feature>
<dbReference type="PANTHER" id="PTHR30469:SF15">
    <property type="entry name" value="HLYD FAMILY OF SECRETION PROTEINS"/>
    <property type="match status" value="1"/>
</dbReference>
<dbReference type="GO" id="GO:0015562">
    <property type="term" value="F:efflux transmembrane transporter activity"/>
    <property type="evidence" value="ECO:0007669"/>
    <property type="project" value="TreeGrafter"/>
</dbReference>
<dbReference type="GO" id="GO:1990281">
    <property type="term" value="C:efflux pump complex"/>
    <property type="evidence" value="ECO:0007669"/>
    <property type="project" value="TreeGrafter"/>
</dbReference>
<dbReference type="Gene3D" id="2.40.50.100">
    <property type="match status" value="1"/>
</dbReference>
<dbReference type="OrthoDB" id="9784484at2"/>
<dbReference type="Proteomes" id="UP000000448">
    <property type="component" value="Chromosome"/>
</dbReference>
<dbReference type="Gene3D" id="1.10.287.470">
    <property type="entry name" value="Helix hairpin bin"/>
    <property type="match status" value="1"/>
</dbReference>
<dbReference type="KEGG" id="nam:NAMH_0381"/>
<name>B9L846_NAUPA</name>
<dbReference type="PANTHER" id="PTHR30469">
    <property type="entry name" value="MULTIDRUG RESISTANCE PROTEIN MDTA"/>
    <property type="match status" value="1"/>
</dbReference>
<organism evidence="2 3">
    <name type="scientific">Nautilia profundicola (strain ATCC BAA-1463 / DSM 18972 / AmH)</name>
    <dbReference type="NCBI Taxonomy" id="598659"/>
    <lineage>
        <taxon>Bacteria</taxon>
        <taxon>Pseudomonadati</taxon>
        <taxon>Campylobacterota</taxon>
        <taxon>Epsilonproteobacteria</taxon>
        <taxon>Nautiliales</taxon>
        <taxon>Nautiliaceae</taxon>
        <taxon>Nautilia</taxon>
    </lineage>
</organism>
<evidence type="ECO:0000256" key="1">
    <source>
        <dbReference type="SAM" id="Coils"/>
    </source>
</evidence>
<evidence type="ECO:0000313" key="3">
    <source>
        <dbReference type="Proteomes" id="UP000000448"/>
    </source>
</evidence>
<dbReference type="AlphaFoldDB" id="B9L846"/>
<dbReference type="EMBL" id="CP001279">
    <property type="protein sequence ID" value="ACM92772.1"/>
    <property type="molecule type" value="Genomic_DNA"/>
</dbReference>
<dbReference type="SUPFAM" id="SSF111369">
    <property type="entry name" value="HlyD-like secretion proteins"/>
    <property type="match status" value="1"/>
</dbReference>
<proteinExistence type="predicted"/>
<accession>B9L846</accession>
<dbReference type="RefSeq" id="WP_015901824.1">
    <property type="nucleotide sequence ID" value="NC_012115.1"/>
</dbReference>
<evidence type="ECO:0000313" key="2">
    <source>
        <dbReference type="EMBL" id="ACM92772.1"/>
    </source>
</evidence>
<reference evidence="2 3" key="1">
    <citation type="journal article" date="2009" name="PLoS Genet.">
        <title>Adaptations to submarine hydrothermal environments exemplified by the genome of Nautilia profundicola.</title>
        <authorList>
            <person name="Campbell B.J."/>
            <person name="Smith J.L."/>
            <person name="Hanson T.E."/>
            <person name="Klotz M.G."/>
            <person name="Stein L.Y."/>
            <person name="Lee C.K."/>
            <person name="Wu D."/>
            <person name="Robinson J.M."/>
            <person name="Khouri H.M."/>
            <person name="Eisen J.A."/>
            <person name="Cary S.C."/>
        </authorList>
    </citation>
    <scope>NUCLEOTIDE SEQUENCE [LARGE SCALE GENOMIC DNA]</scope>
    <source>
        <strain evidence="3">ATCC BAA-1463 / DSM 18972 / AmH</strain>
    </source>
</reference>
<keyword evidence="3" id="KW-1185">Reference proteome</keyword>